<evidence type="ECO:0000313" key="1">
    <source>
        <dbReference type="EMBL" id="CZT13972.1"/>
    </source>
</evidence>
<organism evidence="1 2">
    <name type="scientific">Rhynchosporium agropyri</name>
    <dbReference type="NCBI Taxonomy" id="914238"/>
    <lineage>
        <taxon>Eukaryota</taxon>
        <taxon>Fungi</taxon>
        <taxon>Dikarya</taxon>
        <taxon>Ascomycota</taxon>
        <taxon>Pezizomycotina</taxon>
        <taxon>Leotiomycetes</taxon>
        <taxon>Helotiales</taxon>
        <taxon>Ploettnerulaceae</taxon>
        <taxon>Rhynchosporium</taxon>
    </lineage>
</organism>
<dbReference type="Proteomes" id="UP000178912">
    <property type="component" value="Unassembled WGS sequence"/>
</dbReference>
<accession>A0A1E1LTZ6</accession>
<dbReference type="EMBL" id="FJUX01000295">
    <property type="protein sequence ID" value="CZT13972.1"/>
    <property type="molecule type" value="Genomic_DNA"/>
</dbReference>
<gene>
    <name evidence="1" type="ORF">RAG0_17691</name>
</gene>
<sequence length="210" mass="23189">MPVLVRYYIESDTSYAGIPIDLGPGIYPSSHVIFSTALVVASKLDNCDIVARLPNYVNTKYTILSGLLPSSKAKDAELNRGSIRSIEKVFKELEFIKDLDLLIIESAKSKLIEFAKKAIFKATISNTKGKRNLPSSSEIALDLDTPGPSLKKKARRISYYTRSATRAILANFDKGLDIVVLIPDIPDLLEAPKTLREKASEVEVVKEADF</sequence>
<protein>
    <submittedName>
        <fullName evidence="1">Uncharacterized protein</fullName>
    </submittedName>
</protein>
<evidence type="ECO:0000313" key="2">
    <source>
        <dbReference type="Proteomes" id="UP000178912"/>
    </source>
</evidence>
<proteinExistence type="predicted"/>
<keyword evidence="2" id="KW-1185">Reference proteome</keyword>
<reference evidence="2" key="1">
    <citation type="submission" date="2016-03" db="EMBL/GenBank/DDBJ databases">
        <authorList>
            <person name="Guldener U."/>
        </authorList>
    </citation>
    <scope>NUCLEOTIDE SEQUENCE [LARGE SCALE GENOMIC DNA]</scope>
    <source>
        <strain evidence="2">04CH-RAC-A.6.1</strain>
    </source>
</reference>
<dbReference type="AlphaFoldDB" id="A0A1E1LTZ6"/>
<name>A0A1E1LTZ6_9HELO</name>